<dbReference type="Gene3D" id="3.40.50.150">
    <property type="entry name" value="Vaccinia Virus protein VP39"/>
    <property type="match status" value="1"/>
</dbReference>
<evidence type="ECO:0000313" key="2">
    <source>
        <dbReference type="EMBL" id="HIR39227.1"/>
    </source>
</evidence>
<dbReference type="InterPro" id="IPR029063">
    <property type="entry name" value="SAM-dependent_MTases_sf"/>
</dbReference>
<proteinExistence type="predicted"/>
<dbReference type="Proteomes" id="UP000824179">
    <property type="component" value="Unassembled WGS sequence"/>
</dbReference>
<dbReference type="AlphaFoldDB" id="A0A9D1DAJ3"/>
<dbReference type="PANTHER" id="PTHR43591:SF24">
    <property type="entry name" value="2-METHOXY-6-POLYPRENYL-1,4-BENZOQUINOL METHYLASE, MITOCHONDRIAL"/>
    <property type="match status" value="1"/>
</dbReference>
<dbReference type="SUPFAM" id="SSF53335">
    <property type="entry name" value="S-adenosyl-L-methionine-dependent methyltransferases"/>
    <property type="match status" value="1"/>
</dbReference>
<dbReference type="GO" id="GO:0008757">
    <property type="term" value="F:S-adenosylmethionine-dependent methyltransferase activity"/>
    <property type="evidence" value="ECO:0007669"/>
    <property type="project" value="InterPro"/>
</dbReference>
<evidence type="ECO:0000259" key="1">
    <source>
        <dbReference type="Pfam" id="PF08241"/>
    </source>
</evidence>
<dbReference type="InterPro" id="IPR013216">
    <property type="entry name" value="Methyltransf_11"/>
</dbReference>
<accession>A0A9D1DAJ3</accession>
<comment type="caution">
    <text evidence="2">The sequence shown here is derived from an EMBL/GenBank/DDBJ whole genome shotgun (WGS) entry which is preliminary data.</text>
</comment>
<gene>
    <name evidence="2" type="ORF">IAB90_02490</name>
</gene>
<reference evidence="2" key="1">
    <citation type="submission" date="2020-10" db="EMBL/GenBank/DDBJ databases">
        <authorList>
            <person name="Gilroy R."/>
        </authorList>
    </citation>
    <scope>NUCLEOTIDE SEQUENCE</scope>
    <source>
        <strain evidence="2">ChiW25-3613</strain>
    </source>
</reference>
<feature type="domain" description="Methyltransferase type 11" evidence="1">
    <location>
        <begin position="46"/>
        <end position="138"/>
    </location>
</feature>
<protein>
    <submittedName>
        <fullName evidence="2">Methyltransferase domain-containing protein</fullName>
    </submittedName>
</protein>
<dbReference type="PANTHER" id="PTHR43591">
    <property type="entry name" value="METHYLTRANSFERASE"/>
    <property type="match status" value="1"/>
</dbReference>
<keyword evidence="2" id="KW-0808">Transferase</keyword>
<name>A0A9D1DAJ3_9FIRM</name>
<dbReference type="CDD" id="cd02440">
    <property type="entry name" value="AdoMet_MTases"/>
    <property type="match status" value="1"/>
</dbReference>
<organism evidence="2 3">
    <name type="scientific">Candidatus Coproplasma stercoripullorum</name>
    <dbReference type="NCBI Taxonomy" id="2840751"/>
    <lineage>
        <taxon>Bacteria</taxon>
        <taxon>Bacillati</taxon>
        <taxon>Bacillota</taxon>
        <taxon>Clostridia</taxon>
        <taxon>Eubacteriales</taxon>
        <taxon>Candidatus Coproplasma</taxon>
    </lineage>
</organism>
<evidence type="ECO:0000313" key="3">
    <source>
        <dbReference type="Proteomes" id="UP000824179"/>
    </source>
</evidence>
<keyword evidence="2" id="KW-0489">Methyltransferase</keyword>
<reference evidence="2" key="2">
    <citation type="journal article" date="2021" name="PeerJ">
        <title>Extensive microbial diversity within the chicken gut microbiome revealed by metagenomics and culture.</title>
        <authorList>
            <person name="Gilroy R."/>
            <person name="Ravi A."/>
            <person name="Getino M."/>
            <person name="Pursley I."/>
            <person name="Horton D.L."/>
            <person name="Alikhan N.F."/>
            <person name="Baker D."/>
            <person name="Gharbi K."/>
            <person name="Hall N."/>
            <person name="Watson M."/>
            <person name="Adriaenssens E.M."/>
            <person name="Foster-Nyarko E."/>
            <person name="Jarju S."/>
            <person name="Secka A."/>
            <person name="Antonio M."/>
            <person name="Oren A."/>
            <person name="Chaudhuri R.R."/>
            <person name="La Ragione R."/>
            <person name="Hildebrand F."/>
            <person name="Pallen M.J."/>
        </authorList>
    </citation>
    <scope>NUCLEOTIDE SEQUENCE</scope>
    <source>
        <strain evidence="2">ChiW25-3613</strain>
    </source>
</reference>
<sequence>MNTVWSQFIQGENTLYYSRKLRFCDVFAERYRSLLKLDGRRRLKILEVGCGPGALAGALHRWYPKAEICGLDRDSNFIEFARAHEEGVEFVEGDATALPFADGTFDVTISYTVSEHIEPEKFFGEQLRVLKSGGVCIVLSNRKTFEVKAPCLAESEFEEQFWRGTAERDDSLEKYAVRKYPLTEAELPAAIEKYGFGDITCDYLAIGLTPDDKKFAAIARDIIEEGRKSELDGLGSAARSLPDFVTAEDVQRMTALIDKKYDERLAQYERGERQWDTAVSLIMILRGTKN</sequence>
<dbReference type="GO" id="GO:0032259">
    <property type="term" value="P:methylation"/>
    <property type="evidence" value="ECO:0007669"/>
    <property type="project" value="UniProtKB-KW"/>
</dbReference>
<dbReference type="EMBL" id="DVHB01000048">
    <property type="protein sequence ID" value="HIR39227.1"/>
    <property type="molecule type" value="Genomic_DNA"/>
</dbReference>
<dbReference type="Pfam" id="PF08241">
    <property type="entry name" value="Methyltransf_11"/>
    <property type="match status" value="1"/>
</dbReference>